<name>A0AAI9X925_PENTH</name>
<reference evidence="2" key="2">
    <citation type="journal article" date="2016" name="Fungal Biol.">
        <title>Ochratoxin A production by Penicillium thymicola.</title>
        <authorList>
            <person name="Nguyen H.D.T."/>
            <person name="McMullin D.R."/>
            <person name="Ponomareva E."/>
            <person name="Riley R."/>
            <person name="Pomraning K.R."/>
            <person name="Baker S.E."/>
            <person name="Seifert K.A."/>
        </authorList>
    </citation>
    <scope>NUCLEOTIDE SEQUENCE</scope>
    <source>
        <strain evidence="2">DAOM 180753</strain>
    </source>
</reference>
<evidence type="ECO:0000256" key="1">
    <source>
        <dbReference type="SAM" id="MobiDB-lite"/>
    </source>
</evidence>
<reference evidence="2" key="1">
    <citation type="submission" date="2015-06" db="EMBL/GenBank/DDBJ databases">
        <authorList>
            <person name="Nguyen H."/>
        </authorList>
    </citation>
    <scope>NUCLEOTIDE SEQUENCE</scope>
    <source>
        <strain evidence="2">DAOM 180753</strain>
    </source>
</reference>
<keyword evidence="3" id="KW-1185">Reference proteome</keyword>
<sequence>MDPQYHRLAPVKNIDGLDMISREDGFRLLFIMDKDSQEYGSPPLSPYPPFGLVNVQNTSLGVRLHLSCDHRLEYHSWNWLCQNGKGLSDFDMSCQSSQESPRPMIHILASISAAIVITCTGLYKSSFRIDSLLQKYSTLPLSGTLAVVCLLPNLIRSAAHEHLLFARSWLKKKLSPSPPSIGPSLVRPSVQEGFDDSVSELATRNLFSWTFFSEGIRPGEKTLWKHEWLELLIDRDDNAALSESSSSGREDEVVQSRSA</sequence>
<comment type="caution">
    <text evidence="2">The sequence shown here is derived from an EMBL/GenBank/DDBJ whole genome shotgun (WGS) entry which is preliminary data.</text>
</comment>
<organism evidence="2 3">
    <name type="scientific">Penicillium thymicola</name>
    <dbReference type="NCBI Taxonomy" id="293382"/>
    <lineage>
        <taxon>Eukaryota</taxon>
        <taxon>Fungi</taxon>
        <taxon>Dikarya</taxon>
        <taxon>Ascomycota</taxon>
        <taxon>Pezizomycotina</taxon>
        <taxon>Eurotiomycetes</taxon>
        <taxon>Eurotiomycetidae</taxon>
        <taxon>Eurotiales</taxon>
        <taxon>Aspergillaceae</taxon>
        <taxon>Penicillium</taxon>
    </lineage>
</organism>
<dbReference type="Proteomes" id="UP001227192">
    <property type="component" value="Unassembled WGS sequence"/>
</dbReference>
<gene>
    <name evidence="2" type="ORF">VN97_g5032</name>
</gene>
<feature type="region of interest" description="Disordered" evidence="1">
    <location>
        <begin position="240"/>
        <end position="259"/>
    </location>
</feature>
<protein>
    <submittedName>
        <fullName evidence="2">Uncharacterized protein</fullName>
    </submittedName>
</protein>
<evidence type="ECO:0000313" key="2">
    <source>
        <dbReference type="EMBL" id="KAJ9488277.1"/>
    </source>
</evidence>
<dbReference type="AlphaFoldDB" id="A0AAI9X925"/>
<accession>A0AAI9X925</accession>
<proteinExistence type="predicted"/>
<evidence type="ECO:0000313" key="3">
    <source>
        <dbReference type="Proteomes" id="UP001227192"/>
    </source>
</evidence>
<feature type="compositionally biased region" description="Basic and acidic residues" evidence="1">
    <location>
        <begin position="248"/>
        <end position="259"/>
    </location>
</feature>
<dbReference type="EMBL" id="LACB01000123">
    <property type="protein sequence ID" value="KAJ9488277.1"/>
    <property type="molecule type" value="Genomic_DNA"/>
</dbReference>